<evidence type="ECO:0000313" key="2">
    <source>
        <dbReference type="EMBL" id="KAJ8903680.1"/>
    </source>
</evidence>
<comment type="caution">
    <text evidence="2">The sequence shown here is derived from an EMBL/GenBank/DDBJ whole genome shotgun (WGS) entry which is preliminary data.</text>
</comment>
<sequence length="339" mass="37923">MTFSAVDEFLSVAGVESVDTVPGKEEVLYFDGTQDEVDDSLFMDDLLLKVDDVVPTWTEENEIAGDLAHDRRLVAQHQQQQQHQQVQQVHANMFVDPETVVGVDPYMGNMGHAEAVVDYNSVDVSAHKMNGQHLVEMIGDDGDEHEGAVSEPFPTKDEMGTMEALQHAKQEEKLDGQHHGTRISISPVSNSPGDQSPLLGFNEVAEKLSSIPKGRKNLKSRRTGRSVSEKFITKAASKTRIYANPTASHFCHICWRRAKYTPMAVCSNIQFSSCRKVICKKCFIYYKWDWDKANEPNSSFQCTHCLNTCPEGAQCYTYGKTNLKRRSSRTKGTPVANET</sequence>
<evidence type="ECO:0000256" key="1">
    <source>
        <dbReference type="SAM" id="MobiDB-lite"/>
    </source>
</evidence>
<gene>
    <name evidence="2" type="ORF">NDN08_004782</name>
</gene>
<feature type="region of interest" description="Disordered" evidence="1">
    <location>
        <begin position="173"/>
        <end position="193"/>
    </location>
</feature>
<dbReference type="Proteomes" id="UP001157974">
    <property type="component" value="Unassembled WGS sequence"/>
</dbReference>
<feature type="compositionally biased region" description="Polar residues" evidence="1">
    <location>
        <begin position="183"/>
        <end position="193"/>
    </location>
</feature>
<name>A0AAV8UM95_9RHOD</name>
<evidence type="ECO:0000313" key="3">
    <source>
        <dbReference type="Proteomes" id="UP001157974"/>
    </source>
</evidence>
<evidence type="ECO:0008006" key="4">
    <source>
        <dbReference type="Google" id="ProtNLM"/>
    </source>
</evidence>
<dbReference type="EMBL" id="JAMWBK010000007">
    <property type="protein sequence ID" value="KAJ8903680.1"/>
    <property type="molecule type" value="Genomic_DNA"/>
</dbReference>
<accession>A0AAV8UM95</accession>
<dbReference type="AlphaFoldDB" id="A0AAV8UM95"/>
<protein>
    <recommendedName>
        <fullName evidence="4">Zinc-binding domain-containing protein</fullName>
    </recommendedName>
</protein>
<reference evidence="2 3" key="1">
    <citation type="journal article" date="2023" name="Nat. Commun.">
        <title>Origin of minicircular mitochondrial genomes in red algae.</title>
        <authorList>
            <person name="Lee Y."/>
            <person name="Cho C.H."/>
            <person name="Lee Y.M."/>
            <person name="Park S.I."/>
            <person name="Yang J.H."/>
            <person name="West J.A."/>
            <person name="Bhattacharya D."/>
            <person name="Yoon H.S."/>
        </authorList>
    </citation>
    <scope>NUCLEOTIDE SEQUENCE [LARGE SCALE GENOMIC DNA]</scope>
    <source>
        <strain evidence="2 3">CCMP1338</strain>
        <tissue evidence="2">Whole cell</tissue>
    </source>
</reference>
<keyword evidence="3" id="KW-1185">Reference proteome</keyword>
<organism evidence="2 3">
    <name type="scientific">Rhodosorus marinus</name>
    <dbReference type="NCBI Taxonomy" id="101924"/>
    <lineage>
        <taxon>Eukaryota</taxon>
        <taxon>Rhodophyta</taxon>
        <taxon>Stylonematophyceae</taxon>
        <taxon>Stylonematales</taxon>
        <taxon>Stylonemataceae</taxon>
        <taxon>Rhodosorus</taxon>
    </lineage>
</organism>
<proteinExistence type="predicted"/>